<dbReference type="KEGG" id="fcy:FRACYDRAFT_267083"/>
<dbReference type="Gene3D" id="3.50.50.60">
    <property type="entry name" value="FAD/NAD(P)-binding domain"/>
    <property type="match status" value="1"/>
</dbReference>
<organism evidence="6 7">
    <name type="scientific">Fragilariopsis cylindrus CCMP1102</name>
    <dbReference type="NCBI Taxonomy" id="635003"/>
    <lineage>
        <taxon>Eukaryota</taxon>
        <taxon>Sar</taxon>
        <taxon>Stramenopiles</taxon>
        <taxon>Ochrophyta</taxon>
        <taxon>Bacillariophyta</taxon>
        <taxon>Bacillariophyceae</taxon>
        <taxon>Bacillariophycidae</taxon>
        <taxon>Bacillariales</taxon>
        <taxon>Bacillariaceae</taxon>
        <taxon>Fragilariopsis</taxon>
    </lineage>
</organism>
<dbReference type="PANTHER" id="PTHR46028:SF2">
    <property type="entry name" value="KYNURENINE 3-MONOOXYGENASE"/>
    <property type="match status" value="1"/>
</dbReference>
<dbReference type="OrthoDB" id="10053569at2759"/>
<gene>
    <name evidence="6" type="ORF">FRACYDRAFT_267083</name>
</gene>
<dbReference type="EMBL" id="KV784353">
    <property type="protein sequence ID" value="OEU21893.1"/>
    <property type="molecule type" value="Genomic_DNA"/>
</dbReference>
<evidence type="ECO:0000256" key="3">
    <source>
        <dbReference type="ARBA" id="ARBA00022827"/>
    </source>
</evidence>
<dbReference type="InParanoid" id="A0A1E7FVN1"/>
<evidence type="ECO:0000256" key="2">
    <source>
        <dbReference type="ARBA" id="ARBA00022630"/>
    </source>
</evidence>
<dbReference type="PANTHER" id="PTHR46028">
    <property type="entry name" value="KYNURENINE 3-MONOOXYGENASE"/>
    <property type="match status" value="1"/>
</dbReference>
<dbReference type="GO" id="GO:0070189">
    <property type="term" value="P:kynurenine metabolic process"/>
    <property type="evidence" value="ECO:0007669"/>
    <property type="project" value="TreeGrafter"/>
</dbReference>
<feature type="transmembrane region" description="Helical" evidence="5">
    <location>
        <begin position="232"/>
        <end position="250"/>
    </location>
</feature>
<name>A0A1E7FVN1_9STRA</name>
<dbReference type="AlphaFoldDB" id="A0A1E7FVN1"/>
<reference evidence="6 7" key="1">
    <citation type="submission" date="2016-09" db="EMBL/GenBank/DDBJ databases">
        <title>Extensive genetic diversity and differential bi-allelic expression allows diatom success in the polar Southern Ocean.</title>
        <authorList>
            <consortium name="DOE Joint Genome Institute"/>
            <person name="Mock T."/>
            <person name="Otillar R.P."/>
            <person name="Strauss J."/>
            <person name="Dupont C."/>
            <person name="Frickenhaus S."/>
            <person name="Maumus F."/>
            <person name="Mcmullan M."/>
            <person name="Sanges R."/>
            <person name="Schmutz J."/>
            <person name="Toseland A."/>
            <person name="Valas R."/>
            <person name="Veluchamy A."/>
            <person name="Ward B.J."/>
            <person name="Allen A."/>
            <person name="Barry K."/>
            <person name="Falciatore A."/>
            <person name="Ferrante M."/>
            <person name="Fortunato A.E."/>
            <person name="Gloeckner G."/>
            <person name="Gruber A."/>
            <person name="Hipkin R."/>
            <person name="Janech M."/>
            <person name="Kroth P."/>
            <person name="Leese F."/>
            <person name="Lindquist E."/>
            <person name="Lyon B.R."/>
            <person name="Martin J."/>
            <person name="Mayer C."/>
            <person name="Parker M."/>
            <person name="Quesneville H."/>
            <person name="Raymond J."/>
            <person name="Uhlig C."/>
            <person name="Valentin K.U."/>
            <person name="Worden A.Z."/>
            <person name="Armbrust E.V."/>
            <person name="Bowler C."/>
            <person name="Green B."/>
            <person name="Moulton V."/>
            <person name="Van Oosterhout C."/>
            <person name="Grigoriev I."/>
        </authorList>
    </citation>
    <scope>NUCLEOTIDE SEQUENCE [LARGE SCALE GENOMIC DNA]</scope>
    <source>
        <strain evidence="6 7">CCMP1102</strain>
    </source>
</reference>
<dbReference type="SUPFAM" id="SSF51905">
    <property type="entry name" value="FAD/NAD(P)-binding domain"/>
    <property type="match status" value="1"/>
</dbReference>
<keyword evidence="4" id="KW-0560">Oxidoreductase</keyword>
<evidence type="ECO:0000313" key="7">
    <source>
        <dbReference type="Proteomes" id="UP000095751"/>
    </source>
</evidence>
<keyword evidence="5" id="KW-1133">Transmembrane helix</keyword>
<comment type="cofactor">
    <cofactor evidence="1">
        <name>FAD</name>
        <dbReference type="ChEBI" id="CHEBI:57692"/>
    </cofactor>
</comment>
<dbReference type="InterPro" id="IPR036188">
    <property type="entry name" value="FAD/NAD-bd_sf"/>
</dbReference>
<keyword evidence="2" id="KW-0285">Flavoprotein</keyword>
<dbReference type="GO" id="GO:0004502">
    <property type="term" value="F:kynurenine 3-monooxygenase activity"/>
    <property type="evidence" value="ECO:0007669"/>
    <property type="project" value="TreeGrafter"/>
</dbReference>
<sequence>MHAWNNKEYNAICLAYPLVTQQSDANNSTLFAIVFPEGQLQSFRETDDGYRAPLTAILPDTVDEGRLSEIEEQLRENEIANGGLCVWSSSLGNEDGGVILLGDSGHGMWPSLGQGCNCALESVAVFTRCLDELSTEKNKGDGDGEEWTRELVKKFNDARFEDATAAVDLTYGGIGARKSRGRENSPLSYKLQIGGMMLLHKLTFGIVPMPALLRLMKDTDNLRYSTARNYNFYYEKIICLSALAGAAVIFPKMWSLFRGSNVNVIGNEL</sequence>
<evidence type="ECO:0000313" key="6">
    <source>
        <dbReference type="EMBL" id="OEU21893.1"/>
    </source>
</evidence>
<dbReference type="Proteomes" id="UP000095751">
    <property type="component" value="Unassembled WGS sequence"/>
</dbReference>
<keyword evidence="7" id="KW-1185">Reference proteome</keyword>
<evidence type="ECO:0000256" key="5">
    <source>
        <dbReference type="SAM" id="Phobius"/>
    </source>
</evidence>
<keyword evidence="5" id="KW-0472">Membrane</keyword>
<keyword evidence="3" id="KW-0274">FAD</keyword>
<proteinExistence type="predicted"/>
<accession>A0A1E7FVN1</accession>
<evidence type="ECO:0000256" key="1">
    <source>
        <dbReference type="ARBA" id="ARBA00001974"/>
    </source>
</evidence>
<evidence type="ECO:0000256" key="4">
    <source>
        <dbReference type="ARBA" id="ARBA00023002"/>
    </source>
</evidence>
<keyword evidence="5" id="KW-0812">Transmembrane</keyword>
<protein>
    <recommendedName>
        <fullName evidence="8">FAD-binding domain-containing protein</fullName>
    </recommendedName>
</protein>
<evidence type="ECO:0008006" key="8">
    <source>
        <dbReference type="Google" id="ProtNLM"/>
    </source>
</evidence>